<evidence type="ECO:0000256" key="2">
    <source>
        <dbReference type="ARBA" id="ARBA00011738"/>
    </source>
</evidence>
<evidence type="ECO:0000256" key="18">
    <source>
        <dbReference type="RuleBase" id="RU003435"/>
    </source>
</evidence>
<dbReference type="SUPFAM" id="SSF53223">
    <property type="entry name" value="Aminoacid dehydrogenase-like, N-terminal domain"/>
    <property type="match status" value="1"/>
</dbReference>
<dbReference type="GO" id="GO:0006730">
    <property type="term" value="P:one-carbon metabolic process"/>
    <property type="evidence" value="ECO:0007669"/>
    <property type="project" value="UniProtKB-KW"/>
</dbReference>
<dbReference type="EMBL" id="BKCJ010000007">
    <property type="protein sequence ID" value="GEU28485.1"/>
    <property type="molecule type" value="Genomic_DNA"/>
</dbReference>
<evidence type="ECO:0000256" key="14">
    <source>
        <dbReference type="ARBA" id="ARBA00023102"/>
    </source>
</evidence>
<dbReference type="GO" id="GO:0000105">
    <property type="term" value="P:L-histidine biosynthetic process"/>
    <property type="evidence" value="ECO:0007669"/>
    <property type="project" value="UniProtKB-KW"/>
</dbReference>
<dbReference type="Pfam" id="PF13458">
    <property type="entry name" value="Peripla_BP_6"/>
    <property type="match status" value="1"/>
</dbReference>
<dbReference type="SUPFAM" id="SSF53822">
    <property type="entry name" value="Periplasmic binding protein-like I"/>
    <property type="match status" value="1"/>
</dbReference>
<evidence type="ECO:0000259" key="21">
    <source>
        <dbReference type="Pfam" id="PF01432"/>
    </source>
</evidence>
<keyword evidence="7" id="KW-0732">Signal</keyword>
<dbReference type="PANTHER" id="PTHR11804:SF84">
    <property type="entry name" value="SACCHAROLYSIN"/>
    <property type="match status" value="1"/>
</dbReference>
<feature type="compositionally biased region" description="Basic residues" evidence="19">
    <location>
        <begin position="2418"/>
        <end position="2430"/>
    </location>
</feature>
<keyword evidence="12" id="KW-0560">Oxidoreductase</keyword>
<evidence type="ECO:0000313" key="25">
    <source>
        <dbReference type="EMBL" id="GEU28485.1"/>
    </source>
</evidence>
<dbReference type="InterPro" id="IPR001567">
    <property type="entry name" value="Pept_M3A_M3B_dom"/>
</dbReference>
<evidence type="ECO:0000256" key="4">
    <source>
        <dbReference type="ARBA" id="ARBA00022605"/>
    </source>
</evidence>
<feature type="compositionally biased region" description="Basic residues" evidence="19">
    <location>
        <begin position="2542"/>
        <end position="2556"/>
    </location>
</feature>
<evidence type="ECO:0000256" key="11">
    <source>
        <dbReference type="ARBA" id="ARBA00022857"/>
    </source>
</evidence>
<comment type="catalytic activity">
    <reaction evidence="17">
        <text>Hydrolysis of oligopeptides, with broad specificity. Gly or Ala commonly occur as P1 or P1' residues, but more distant residues are also important, as is shown by the fact that Z-Gly-Pro-Gly-|-Gly-Pro-Ala is cleaved, but not Z-(Gly)(5).</text>
        <dbReference type="EC" id="3.4.24.70"/>
    </reaction>
</comment>
<evidence type="ECO:0000259" key="22">
    <source>
        <dbReference type="Pfam" id="PF02882"/>
    </source>
</evidence>
<keyword evidence="16" id="KW-0511">Multifunctional enzyme</keyword>
<evidence type="ECO:0000256" key="9">
    <source>
        <dbReference type="ARBA" id="ARBA00022801"/>
    </source>
</evidence>
<dbReference type="Gene3D" id="3.40.50.720">
    <property type="entry name" value="NAD(P)-binding Rossmann-like Domain"/>
    <property type="match status" value="1"/>
</dbReference>
<dbReference type="Pfam" id="PF01432">
    <property type="entry name" value="Peptidase_M3"/>
    <property type="match status" value="1"/>
</dbReference>
<dbReference type="Pfam" id="PF04364">
    <property type="entry name" value="DNA_pol3_chi"/>
    <property type="match status" value="1"/>
</dbReference>
<feature type="compositionally biased region" description="Basic residues" evidence="19">
    <location>
        <begin position="1151"/>
        <end position="1166"/>
    </location>
</feature>
<dbReference type="InterPro" id="IPR020630">
    <property type="entry name" value="THF_DH/CycHdrlase_cat_dom"/>
</dbReference>
<evidence type="ECO:0000256" key="7">
    <source>
        <dbReference type="ARBA" id="ARBA00022729"/>
    </source>
</evidence>
<dbReference type="SUPFAM" id="SSF55486">
    <property type="entry name" value="Metalloproteases ('zincins'), catalytic domain"/>
    <property type="match status" value="1"/>
</dbReference>
<dbReference type="Gene3D" id="3.40.50.10860">
    <property type="entry name" value="Leucine Dehydrogenase, chain A, domain 1"/>
    <property type="match status" value="1"/>
</dbReference>
<dbReference type="GO" id="GO:0046872">
    <property type="term" value="F:metal ion binding"/>
    <property type="evidence" value="ECO:0007669"/>
    <property type="project" value="UniProtKB-UniRule"/>
</dbReference>
<sequence>MSAQLIDGIALSQKLRAEIAARAAALTAKGKQPGLAVILVGDDPASHVYVRNKVKGCEEAGFYSLKEQYPADLTEVALLERIAALNADPKIHGILVQMPLPKHINPHKVIEAISTTKDVDGYSVLSAGELMTGLEGFRPCTPYGCMKLIESTGVDLKGKHAVVIGRSNTVGKPMGLLLLQANATVTICHSGTPDLGVFTRQADVVVAAVGRRNVLTADMVKPGAIVIDVGMNRNDEGKLCGDVDFAGVKEVAAHITPVPGGVGPMTITMLLMNTQLEAPQDDVTWDTFVTPLENATEMLGRAWGIVSHLNSVMDTPELRATYNDNQPKVTEFWTELSQNEALFAKYKALRASSSFASLAPARQRIIDNAIRDFRMGGAELPADKKARFADIQEEHAAVSTRFSENVLDATNDYKLLVTDEAELSGLPDDVKAAAHAAAQKDGKQGWQFSLHFPSYYPILQFADHRALRETVYRANATKASDQGEVFSKKEEWDNTQNIVTLLRLRDEEAKLLGYDNFAEVSLVPKMAQSPEQVIAFLEDLAQRARPFAQKDLEELRQFAKDELGIDELQAWDMPYASEKLQERRYAFSAQEVKQYFPEHKVVDGLFRQIQQLFAVDIKPDVAPVWHKDVRFYSIERDGVLIGQFYLDLYARAGKSGGAWMDDARGRRADHNQVQTPVAYLTCNFTEPAVVDGVAQPSLFTHDEVITLFHEFGHGLHHMLTQVDELGVSGISGVEWDAVELPSQFMENFCWEWDVLEHMTAHVTTGEPLPRALFDKMLAAKNFQSGLQTLRQVEFSLLDMHLHYDYDASTGQTVQQLIDSVRAKFALVVPPAFNRFQNAFGHIFAGGYAAGYYSYKWAEVLSADAYAAFEEAKALGPAATTEAGQRYLQEILTVQPRTGSISYQLSIRHPRARGNDGFEANALFKNFPMTRIDFHTNIPDKIAYACRLARKAFGANHRIVVLADDAAQLAALNTAMWTFSATDFLPHVLAGDALAEQTPIVLTDNDEAELPHTELLVNLSRRAPSRVDRFERMIEVISSDEEDAAAGRKRYVAYKKQDFKDRAPGRGLVAGRSGQRQPRPHQGGTGRRAGSGSHRRLDRRRMGGNGTPPGRAHHAQAASARGLRAGTAHQGQHGGGTHPRAARPHQRDPHRPARHHRKNRRARRVARTRAPASAEKISSPHFPCPAIRAFLYCHGARIAPIAGIAAPFPEMPHQSAKQTRLPLCAASKLFAGAQEIIKIGHVGPVSGPSAHLGKDNENGAKMAIEDLNAKGFKIDGKPVKFVLVAEDDGADPKQGTAVAQKLVDAKVNGVIGHLNSGTSIPASKIYYDAGIPQISPATTQTKYTQQGFKSAFRVVANDAKLGGTLGTYAVGKLGAKKIAVIDDRTAYGQGVANEFIKGAKKSFPGVQIVAKEFTTDKATDFNAILTSIKGKSPDLVFFGGMDSVGGPLLRQMKALGITAKYMGGDGICTEALPRLAGTAAANGVVYCAEAGGITAEQQKTMDDFVARFKQKYNANVQIYAPYVYDAVMTMATAMQEAKSSQPAKYLPVLQKIKYQGVTGLISFDQFGDIKDGALTLFTYTDGKKTKVEVVKMAGIGRHQIPPDLRALGIDPSTQKIDDARVGFGTLACFTDDIGIDECVFQDLAMFRLSSTPIGIRPALEPQCHALVHVVDNQTGCHDASLAATCSNLPGILGLSESLCKRHTDADNERHRCALTDAQRFNCDSVAFRFHGRAARGQFGVGDAQADGAVGDVDVDHVALFHQPDGAAFGRFGRRVADHQARRTTGEAAVGEQCARFTEALGFDVRRRVQHLLHAGAAFRAFVADDDHVACVHGVAEDGSHRIVLAFEHARLAAEGENALVHAGGLDDAAVQGQVTVQHGQAAVLRVGVLLVADAAGAAVEVERSETFRLRERRLGRHAARRGAEQFVHGRVVAARDVVAFDGVGHGGRMDGRTAGVEQTAARQFTEDRDDAASAVHVFDVVLVGHGRDLAQTGHLARDVVDVGHGEVHACFVRSGQQVQHGVGGAAHRDVERHRVFERGLVGDGARQDRVVVLLVVAAGQLHDQAAGAQEQLFAVRVRGQHGAVARQRQAQRLGQTVHRVGGKHARARTAGGTGRALDFRHVGVGHGVVARLDHGVHQVELDDLLAAVDDLDDFAGFHRTAGHEHHRDVDAHGGHQHARRDLVAVGDAHHGIRAVGVDHVLDRVGNQVARRQRVQHAAVAHGDAVIDGDGVEFLCHTTGFFDLARHQLAQVLQVHVAGHELGERVDHCDDRLVEVAVLHAGGAPQGARAGHVAAVGGGAGTVFGHDDSPKVVRMVHRRSTTEQYFLYFWICTWNGDGAETIALFCDRGRGTALRPRRAAPAHDAAAAVANHPGAGRIIGRAAVRAQPARRDADAGRRRAAARSAPAAGAGAGTAATGAARRRRRGGTHHAGIRIVGRLQRAAAVPARLPRRVSAGADHLAGSDVRPAAGRPAAQPHRRRPADPALARQGQAGTRLSARAARAADAGPARRFAGAGQARQAGVDRLAGAAADYLPACHLTGAARRHPVRVPRRRRHARDRPAGDPDADHRRAGVGRHGHGAGAAVRVQPHASRRRTRYADTPDARSGRPATGPGRDPLVRTDVRPRFRPVHHAGTRAHPAAAHCRPGLAQGRPGRHAVLRHAGRDHRRPSGRGAVLRARQIFFGPDRDLQGVAWRHVVPRRLYRRADRHVAVGPQARPQHPRRVRFHRATGAARLRGRPPRQLHQCRAARPRDADRRPAGVHHPVAVRAQGASTPGGRRVLHSAVRLRAVLHRILPHAGLGNHVPRHADHVGPGVVAADGGGRDCHAGRQQPGLLFSLHVDRDPARLFLRGLGVVVVAAGVELRGVRIRAADDFGQAGNARLRAARMIKQHAVALLHLVAHEVARLVVAHAVPGGGVVGRGHQIVDAHVIGFGFHQPVLHQISPDEKKRLRTYMPTAFQNKVRPVYSLVRRKGRIDMSDSGPCGAFTDRNSAATLSAAMTAMRSLPLTRPDARMPVIFLSSMTDASRSARSSSALQARRYDWPMMVTSSCIIVLPLFPPQAFLLHRRLAFPRPPRAPAMARAPAMPPRAWRPRSGGADSPCFPPPGRHWPDAAGRFRDAAYWPCRPTGRSCRIVLGSLKSSRHYRQGAGCRQPNQAAGPEI</sequence>
<feature type="domain" description="Peptidase M3A/M3B catalytic" evidence="21">
    <location>
        <begin position="462"/>
        <end position="892"/>
    </location>
</feature>
<feature type="compositionally biased region" description="Basic and acidic residues" evidence="19">
    <location>
        <begin position="2595"/>
        <end position="2604"/>
    </location>
</feature>
<evidence type="ECO:0000256" key="16">
    <source>
        <dbReference type="ARBA" id="ARBA00023268"/>
    </source>
</evidence>
<feature type="domain" description="Oligopeptidase A N-terminal" evidence="24">
    <location>
        <begin position="282"/>
        <end position="385"/>
    </location>
</feature>
<keyword evidence="8" id="KW-0658">Purine biosynthesis</keyword>
<dbReference type="InterPro" id="IPR024077">
    <property type="entry name" value="Neurolysin/TOP_dom2"/>
</dbReference>
<proteinExistence type="inferred from homology"/>
<evidence type="ECO:0000256" key="5">
    <source>
        <dbReference type="ARBA" id="ARBA00022670"/>
    </source>
</evidence>
<feature type="region of interest" description="Disordered" evidence="19">
    <location>
        <begin position="2382"/>
        <end position="2430"/>
    </location>
</feature>
<evidence type="ECO:0000259" key="24">
    <source>
        <dbReference type="Pfam" id="PF19310"/>
    </source>
</evidence>
<evidence type="ECO:0000256" key="1">
    <source>
        <dbReference type="ARBA" id="ARBA00006040"/>
    </source>
</evidence>
<dbReference type="CDD" id="cd06342">
    <property type="entry name" value="PBP1_ABC_LIVBP-like"/>
    <property type="match status" value="1"/>
</dbReference>
<dbReference type="Gene3D" id="1.10.1370.10">
    <property type="entry name" value="Neurolysin, domain 3"/>
    <property type="match status" value="1"/>
</dbReference>
<feature type="compositionally biased region" description="Basic and acidic residues" evidence="19">
    <location>
        <begin position="2557"/>
        <end position="2569"/>
    </location>
</feature>
<dbReference type="SUPFAM" id="SSF102400">
    <property type="entry name" value="DNA polymerase III chi subunit"/>
    <property type="match status" value="1"/>
</dbReference>
<evidence type="ECO:0000256" key="17">
    <source>
        <dbReference type="ARBA" id="ARBA00024603"/>
    </source>
</evidence>
<dbReference type="InterPro" id="IPR020631">
    <property type="entry name" value="THF_DH/CycHdrlase_NAD-bd_dom"/>
</dbReference>
<protein>
    <submittedName>
        <fullName evidence="25">Probable cytosolic oligopeptidase A</fullName>
    </submittedName>
</protein>
<keyword evidence="6 18" id="KW-0479">Metal-binding</keyword>
<feature type="region of interest" description="Disordered" evidence="19">
    <location>
        <begin position="2542"/>
        <end position="2619"/>
    </location>
</feature>
<dbReference type="GO" id="GO:0003677">
    <property type="term" value="F:DNA binding"/>
    <property type="evidence" value="ECO:0007669"/>
    <property type="project" value="InterPro"/>
</dbReference>
<comment type="caution">
    <text evidence="25">The sequence shown here is derived from an EMBL/GenBank/DDBJ whole genome shotgun (WGS) entry which is preliminary data.</text>
</comment>
<dbReference type="CDD" id="cd01080">
    <property type="entry name" value="NAD_bind_m-THF_DH_Cyclohyd"/>
    <property type="match status" value="1"/>
</dbReference>
<dbReference type="InterPro" id="IPR045666">
    <property type="entry name" value="OpdA_N"/>
</dbReference>
<comment type="similarity">
    <text evidence="1 18">Belongs to the peptidase M3 family.</text>
</comment>
<feature type="region of interest" description="Disordered" evidence="19">
    <location>
        <begin position="1061"/>
        <end position="1176"/>
    </location>
</feature>
<evidence type="ECO:0000256" key="3">
    <source>
        <dbReference type="ARBA" id="ARBA00022563"/>
    </source>
</evidence>
<dbReference type="Gene3D" id="3.40.50.2300">
    <property type="match status" value="2"/>
</dbReference>
<dbReference type="Gene3D" id="3.40.390.10">
    <property type="entry name" value="Collagenase (Catalytic Domain)"/>
    <property type="match status" value="1"/>
</dbReference>
<dbReference type="NCBIfam" id="NF010786">
    <property type="entry name" value="PRK14189.1"/>
    <property type="match status" value="1"/>
</dbReference>
<gene>
    <name evidence="25" type="ORF">Tci_000463</name>
</gene>
<evidence type="ECO:0000256" key="6">
    <source>
        <dbReference type="ARBA" id="ARBA00022723"/>
    </source>
</evidence>
<dbReference type="HAMAP" id="MF_01576">
    <property type="entry name" value="THF_DHG_CYH"/>
    <property type="match status" value="1"/>
</dbReference>
<keyword evidence="9 18" id="KW-0378">Hydrolase</keyword>
<evidence type="ECO:0000256" key="8">
    <source>
        <dbReference type="ARBA" id="ARBA00022755"/>
    </source>
</evidence>
<dbReference type="Pfam" id="PF02882">
    <property type="entry name" value="THF_DHG_CYH_C"/>
    <property type="match status" value="1"/>
</dbReference>
<evidence type="ECO:0000256" key="13">
    <source>
        <dbReference type="ARBA" id="ARBA00023049"/>
    </source>
</evidence>
<comment type="subunit">
    <text evidence="2">Homodimer.</text>
</comment>
<reference evidence="25" key="1">
    <citation type="journal article" date="2019" name="Sci. Rep.">
        <title>Draft genome of Tanacetum cinerariifolium, the natural source of mosquito coil.</title>
        <authorList>
            <person name="Yamashiro T."/>
            <person name="Shiraishi A."/>
            <person name="Satake H."/>
            <person name="Nakayama K."/>
        </authorList>
    </citation>
    <scope>NUCLEOTIDE SEQUENCE</scope>
</reference>
<keyword evidence="3" id="KW-0554">One-carbon metabolism</keyword>
<feature type="compositionally biased region" description="Low complexity" evidence="19">
    <location>
        <begin position="2400"/>
        <end position="2417"/>
    </location>
</feature>
<dbReference type="FunFam" id="3.40.390.10:FF:000009">
    <property type="entry name" value="Oligopeptidase A"/>
    <property type="match status" value="1"/>
</dbReference>
<dbReference type="InterPro" id="IPR036291">
    <property type="entry name" value="NAD(P)-bd_dom_sf"/>
</dbReference>
<dbReference type="GO" id="GO:0003887">
    <property type="term" value="F:DNA-directed DNA polymerase activity"/>
    <property type="evidence" value="ECO:0007669"/>
    <property type="project" value="InterPro"/>
</dbReference>
<dbReference type="PROSITE" id="PS00767">
    <property type="entry name" value="THF_DHG_CYH_2"/>
    <property type="match status" value="1"/>
</dbReference>
<dbReference type="GO" id="GO:0004222">
    <property type="term" value="F:metalloendopeptidase activity"/>
    <property type="evidence" value="ECO:0007669"/>
    <property type="project" value="UniProtKB-EC"/>
</dbReference>
<comment type="cofactor">
    <cofactor evidence="18">
        <name>Zn(2+)</name>
        <dbReference type="ChEBI" id="CHEBI:29105"/>
    </cofactor>
    <text evidence="18">Binds 1 zinc ion.</text>
</comment>
<keyword evidence="15" id="KW-0486">Methionine biosynthesis</keyword>
<name>A0A699GK35_TANCI</name>
<dbReference type="GO" id="GO:0006518">
    <property type="term" value="P:peptide metabolic process"/>
    <property type="evidence" value="ECO:0007669"/>
    <property type="project" value="TreeGrafter"/>
</dbReference>
<feature type="domain" description="Leucine-binding protein" evidence="23">
    <location>
        <begin position="1236"/>
        <end position="1563"/>
    </location>
</feature>
<dbReference type="InterPro" id="IPR036768">
    <property type="entry name" value="PolIII_chi_sf"/>
</dbReference>
<evidence type="ECO:0000259" key="20">
    <source>
        <dbReference type="Pfam" id="PF00763"/>
    </source>
</evidence>
<dbReference type="Pfam" id="PF19310">
    <property type="entry name" value="TOP_N"/>
    <property type="match status" value="1"/>
</dbReference>
<dbReference type="InterPro" id="IPR028082">
    <property type="entry name" value="Peripla_BP_I"/>
</dbReference>
<accession>A0A699GK35</accession>
<keyword evidence="4" id="KW-0028">Amino-acid biosynthesis</keyword>
<dbReference type="GO" id="GO:0006508">
    <property type="term" value="P:proteolysis"/>
    <property type="evidence" value="ECO:0007669"/>
    <property type="project" value="UniProtKB-KW"/>
</dbReference>
<feature type="domain" description="Tetrahydrofolate dehydrogenase/cyclohydrolase NAD(P)-binding" evidence="22">
    <location>
        <begin position="139"/>
        <end position="275"/>
    </location>
</feature>
<keyword evidence="5 18" id="KW-0645">Protease</keyword>
<organism evidence="25">
    <name type="scientific">Tanacetum cinerariifolium</name>
    <name type="common">Dalmatian daisy</name>
    <name type="synonym">Chrysanthemum cinerariifolium</name>
    <dbReference type="NCBI Taxonomy" id="118510"/>
    <lineage>
        <taxon>Eukaryota</taxon>
        <taxon>Viridiplantae</taxon>
        <taxon>Streptophyta</taxon>
        <taxon>Embryophyta</taxon>
        <taxon>Tracheophyta</taxon>
        <taxon>Spermatophyta</taxon>
        <taxon>Magnoliopsida</taxon>
        <taxon>eudicotyledons</taxon>
        <taxon>Gunneridae</taxon>
        <taxon>Pentapetalae</taxon>
        <taxon>asterids</taxon>
        <taxon>campanulids</taxon>
        <taxon>Asterales</taxon>
        <taxon>Asteraceae</taxon>
        <taxon>Asteroideae</taxon>
        <taxon>Anthemideae</taxon>
        <taxon>Anthemidinae</taxon>
        <taxon>Tanacetum</taxon>
    </lineage>
</organism>
<evidence type="ECO:0000256" key="12">
    <source>
        <dbReference type="ARBA" id="ARBA00023002"/>
    </source>
</evidence>
<evidence type="ECO:0000256" key="10">
    <source>
        <dbReference type="ARBA" id="ARBA00022833"/>
    </source>
</evidence>
<dbReference type="InterPro" id="IPR000672">
    <property type="entry name" value="THF_DH/CycHdrlase"/>
</dbReference>
<dbReference type="InterPro" id="IPR028081">
    <property type="entry name" value="Leu-bd"/>
</dbReference>
<dbReference type="FunFam" id="3.40.50.720:FF:000094">
    <property type="entry name" value="Bifunctional protein FolD"/>
    <property type="match status" value="1"/>
</dbReference>
<feature type="compositionally biased region" description="Low complexity" evidence="19">
    <location>
        <begin position="2464"/>
        <end position="2473"/>
    </location>
</feature>
<feature type="region of interest" description="Disordered" evidence="19">
    <location>
        <begin position="2734"/>
        <end position="2757"/>
    </location>
</feature>
<dbReference type="InterPro" id="IPR034005">
    <property type="entry name" value="M3A_DCP"/>
</dbReference>
<dbReference type="InterPro" id="IPR045090">
    <property type="entry name" value="Pept_M3A_M3B"/>
</dbReference>
<keyword evidence="14" id="KW-0368">Histidine biosynthesis</keyword>
<dbReference type="Pfam" id="PF00763">
    <property type="entry name" value="THF_DHG_CYH"/>
    <property type="match status" value="1"/>
</dbReference>
<keyword evidence="10 18" id="KW-0862">Zinc</keyword>
<dbReference type="InterPro" id="IPR024079">
    <property type="entry name" value="MetalloPept_cat_dom_sf"/>
</dbReference>
<dbReference type="InterPro" id="IPR020867">
    <property type="entry name" value="THF_DH/CycHdrlase_CS"/>
</dbReference>
<dbReference type="PANTHER" id="PTHR11804">
    <property type="entry name" value="PROTEASE M3 THIMET OLIGOPEPTIDASE-RELATED"/>
    <property type="match status" value="1"/>
</dbReference>
<evidence type="ECO:0000259" key="23">
    <source>
        <dbReference type="Pfam" id="PF13458"/>
    </source>
</evidence>
<dbReference type="GO" id="GO:0009086">
    <property type="term" value="P:methionine biosynthetic process"/>
    <property type="evidence" value="ECO:0007669"/>
    <property type="project" value="UniProtKB-KW"/>
</dbReference>
<feature type="region of interest" description="Disordered" evidence="19">
    <location>
        <begin position="3075"/>
        <end position="3097"/>
    </location>
</feature>
<feature type="region of interest" description="Disordered" evidence="19">
    <location>
        <begin position="2452"/>
        <end position="2502"/>
    </location>
</feature>
<evidence type="ECO:0000256" key="19">
    <source>
        <dbReference type="SAM" id="MobiDB-lite"/>
    </source>
</evidence>
<dbReference type="GO" id="GO:0006260">
    <property type="term" value="P:DNA replication"/>
    <property type="evidence" value="ECO:0007669"/>
    <property type="project" value="InterPro"/>
</dbReference>
<dbReference type="InterPro" id="IPR046346">
    <property type="entry name" value="Aminoacid_DH-like_N_sf"/>
</dbReference>
<dbReference type="InterPro" id="IPR007459">
    <property type="entry name" value="DNA_pol3_chi"/>
</dbReference>
<dbReference type="SUPFAM" id="SSF51735">
    <property type="entry name" value="NAD(P)-binding Rossmann-fold domains"/>
    <property type="match status" value="1"/>
</dbReference>
<dbReference type="FunFam" id="3.40.50.10860:FF:000005">
    <property type="entry name" value="C-1-tetrahydrofolate synthase, cytoplasmic, putative"/>
    <property type="match status" value="1"/>
</dbReference>
<dbReference type="CDD" id="cd06456">
    <property type="entry name" value="M3A_DCP"/>
    <property type="match status" value="1"/>
</dbReference>
<keyword evidence="13 18" id="KW-0482">Metalloprotease</keyword>
<keyword evidence="11" id="KW-0521">NADP</keyword>
<evidence type="ECO:0000256" key="15">
    <source>
        <dbReference type="ARBA" id="ARBA00023167"/>
    </source>
</evidence>
<dbReference type="PRINTS" id="PR00085">
    <property type="entry name" value="THFDHDRGNASE"/>
</dbReference>
<feature type="domain" description="Tetrahydrofolate dehydrogenase/cyclohydrolase catalytic" evidence="20">
    <location>
        <begin position="6"/>
        <end position="120"/>
    </location>
</feature>
<dbReference type="Gene3D" id="1.10.1370.40">
    <property type="match status" value="1"/>
</dbReference>
<dbReference type="Gene3D" id="3.40.50.10110">
    <property type="entry name" value="DNA polymerase III subunit chi"/>
    <property type="match status" value="1"/>
</dbReference>
<feature type="compositionally biased region" description="Low complexity" evidence="19">
    <location>
        <begin position="2490"/>
        <end position="2502"/>
    </location>
</feature>
<dbReference type="GO" id="GO:0005829">
    <property type="term" value="C:cytosol"/>
    <property type="evidence" value="ECO:0007669"/>
    <property type="project" value="UniProtKB-ARBA"/>
</dbReference>
<dbReference type="GO" id="GO:0006164">
    <property type="term" value="P:purine nucleotide biosynthetic process"/>
    <property type="evidence" value="ECO:0007669"/>
    <property type="project" value="UniProtKB-KW"/>
</dbReference>
<dbReference type="GO" id="GO:0004488">
    <property type="term" value="F:methylenetetrahydrofolate dehydrogenase (NADP+) activity"/>
    <property type="evidence" value="ECO:0007669"/>
    <property type="project" value="InterPro"/>
</dbReference>